<name>F0XBX9_GROCL</name>
<dbReference type="InterPro" id="IPR036047">
    <property type="entry name" value="F-box-like_dom_sf"/>
</dbReference>
<dbReference type="PROSITE" id="PS50181">
    <property type="entry name" value="FBOX"/>
    <property type="match status" value="1"/>
</dbReference>
<dbReference type="InterPro" id="IPR001810">
    <property type="entry name" value="F-box_dom"/>
</dbReference>
<gene>
    <name evidence="3" type="ORF">CMQ_678</name>
</gene>
<dbReference type="CDD" id="cd09917">
    <property type="entry name" value="F-box_SF"/>
    <property type="match status" value="1"/>
</dbReference>
<evidence type="ECO:0000256" key="1">
    <source>
        <dbReference type="SAM" id="MobiDB-lite"/>
    </source>
</evidence>
<dbReference type="HOGENOM" id="CLU_015893_0_0_1"/>
<proteinExistence type="predicted"/>
<feature type="region of interest" description="Disordered" evidence="1">
    <location>
        <begin position="510"/>
        <end position="531"/>
    </location>
</feature>
<organism evidence="4">
    <name type="scientific">Grosmannia clavigera (strain kw1407 / UAMH 11150)</name>
    <name type="common">Blue stain fungus</name>
    <name type="synonym">Graphiocladiella clavigera</name>
    <dbReference type="NCBI Taxonomy" id="655863"/>
    <lineage>
        <taxon>Eukaryota</taxon>
        <taxon>Fungi</taxon>
        <taxon>Dikarya</taxon>
        <taxon>Ascomycota</taxon>
        <taxon>Pezizomycotina</taxon>
        <taxon>Sordariomycetes</taxon>
        <taxon>Sordariomycetidae</taxon>
        <taxon>Ophiostomatales</taxon>
        <taxon>Ophiostomataceae</taxon>
        <taxon>Leptographium</taxon>
    </lineage>
</organism>
<keyword evidence="4" id="KW-1185">Reference proteome</keyword>
<dbReference type="SUPFAM" id="SSF81383">
    <property type="entry name" value="F-box domain"/>
    <property type="match status" value="1"/>
</dbReference>
<evidence type="ECO:0000313" key="4">
    <source>
        <dbReference type="Proteomes" id="UP000007796"/>
    </source>
</evidence>
<accession>F0XBX9</accession>
<dbReference type="Pfam" id="PF12937">
    <property type="entry name" value="F-box-like"/>
    <property type="match status" value="1"/>
</dbReference>
<dbReference type="eggNOG" id="ENOG502SUQR">
    <property type="taxonomic scope" value="Eukaryota"/>
</dbReference>
<protein>
    <submittedName>
        <fullName evidence="3">F-box domain containing protein</fullName>
    </submittedName>
</protein>
<feature type="domain" description="F-box" evidence="2">
    <location>
        <begin position="12"/>
        <end position="58"/>
    </location>
</feature>
<reference evidence="3 4" key="1">
    <citation type="journal article" date="2011" name="Proc. Natl. Acad. Sci. U.S.A.">
        <title>Genome and transcriptome analyses of the mountain pine beetle-fungal symbiont Grosmannia clavigera, a lodgepole pine pathogen.</title>
        <authorList>
            <person name="DiGuistini S."/>
            <person name="Wang Y."/>
            <person name="Liao N.Y."/>
            <person name="Taylor G."/>
            <person name="Tanguay P."/>
            <person name="Feau N."/>
            <person name="Henrissat B."/>
            <person name="Chan S.K."/>
            <person name="Hesse-Orce U."/>
            <person name="Alamouti S.M."/>
            <person name="Tsui C.K.M."/>
            <person name="Docking R.T."/>
            <person name="Levasseur A."/>
            <person name="Haridas S."/>
            <person name="Robertson G."/>
            <person name="Birol I."/>
            <person name="Holt R.A."/>
            <person name="Marra M.A."/>
            <person name="Hamelin R.C."/>
            <person name="Hirst M."/>
            <person name="Jones S.J.M."/>
            <person name="Bohlmann J."/>
            <person name="Breuil C."/>
        </authorList>
    </citation>
    <scope>NUCLEOTIDE SEQUENCE [LARGE SCALE GENOMIC DNA]</scope>
    <source>
        <strain evidence="4">kw1407 / UAMH 11150</strain>
    </source>
</reference>
<evidence type="ECO:0000313" key="3">
    <source>
        <dbReference type="EMBL" id="EFX03750.1"/>
    </source>
</evidence>
<evidence type="ECO:0000259" key="2">
    <source>
        <dbReference type="PROSITE" id="PS50181"/>
    </source>
</evidence>
<dbReference type="AlphaFoldDB" id="F0XBX9"/>
<dbReference type="InParanoid" id="F0XBX9"/>
<dbReference type="RefSeq" id="XP_014173232.1">
    <property type="nucleotide sequence ID" value="XM_014317757.1"/>
</dbReference>
<sequence length="805" mass="88667">MAAAMTTTPGSRLSLDRLPEDILYLILAYLDTARDNARLSATSRRLHRFMRVQGWRAFALRCFPGVVTASVLLGGSSPSALRWDQLSDSLTWQARAWDRRSLSFQALLPREAVPARRPRRQASFRPPLVVHFQAAGEGTQSKRPGIDGEEMVLWGAGEDIVARYRRRGRWEESVGGDERDNEEDDNADDPTAVARWRVFDGKAAGFRPGYDDVRGLAVVPHAMGRPHRRGVLVGRDNGHLVLLSAEDRSDGTGSRSSGFGFGRTLAQFSPGNDSSILQDRIYSLDVASAGRAFGGLDNRGGLAAVATTSHIVFYGLPSDDGEYGSNEDDDGKLKAPRQIFPTATFAMGDRGLDIYQRRRPYSVRWMAADGVAAVGLGYNADQLCFLAATPTGLALTAVAKSQPFQRRFGLDDKTLLLPSSLQPIEPLSVAGGGGNLLLSAWRDGTCRLLDIRSPSPWDMAYQDNLAPSQCFQSLLVWGSDRFVAGSQESAALKVFDLRWPRRYHHSEALPCGSRMPFPDPELQQQPPADVQTDWTVPDHSYGCTAPIPRCRARCDPLTGTLCTWHAGSRRLAARPNCSVYLQRSAVSQYPDIGVWSLARATTSTDGDLVPSNFYAGLNSCVVEAVLADGGGESMMRGRRQRSTAHLPLGDPHFAYPDVLCQRPLSLVPAPPPELGPEAAAAWRRRQAFLQHRHHFYRIVDLQWHLHEIGDGLADPHNDLRPRRLAMMRLSRPSGHRRMPPPPSASAAETDCDKPGADLLDPHRVRPQLLSGRQLDVDPVLRAQHRLDNSLQDLADFADFYTASDK</sequence>
<dbReference type="EMBL" id="GL629765">
    <property type="protein sequence ID" value="EFX03750.1"/>
    <property type="molecule type" value="Genomic_DNA"/>
</dbReference>
<dbReference type="GeneID" id="25980250"/>
<dbReference type="Proteomes" id="UP000007796">
    <property type="component" value="Unassembled WGS sequence"/>
</dbReference>
<dbReference type="OrthoDB" id="1259151at2759"/>
<feature type="region of interest" description="Disordered" evidence="1">
    <location>
        <begin position="732"/>
        <end position="758"/>
    </location>
</feature>